<proteinExistence type="predicted"/>
<organism evidence="1">
    <name type="scientific">marine metagenome</name>
    <dbReference type="NCBI Taxonomy" id="408172"/>
    <lineage>
        <taxon>unclassified sequences</taxon>
        <taxon>metagenomes</taxon>
        <taxon>ecological metagenomes</taxon>
    </lineage>
</organism>
<reference evidence="1" key="1">
    <citation type="submission" date="2018-05" db="EMBL/GenBank/DDBJ databases">
        <authorList>
            <person name="Lanie J.A."/>
            <person name="Ng W.-L."/>
            <person name="Kazmierczak K.M."/>
            <person name="Andrzejewski T.M."/>
            <person name="Davidsen T.M."/>
            <person name="Wayne K.J."/>
            <person name="Tettelin H."/>
            <person name="Glass J.I."/>
            <person name="Rusch D."/>
            <person name="Podicherti R."/>
            <person name="Tsui H.-C.T."/>
            <person name="Winkler M.E."/>
        </authorList>
    </citation>
    <scope>NUCLEOTIDE SEQUENCE</scope>
</reference>
<dbReference type="InterPro" id="IPR029044">
    <property type="entry name" value="Nucleotide-diphossugar_trans"/>
</dbReference>
<feature type="non-terminal residue" evidence="1">
    <location>
        <position position="51"/>
    </location>
</feature>
<name>A0A382Q9M6_9ZZZZ</name>
<gene>
    <name evidence="1" type="ORF">METZ01_LOCUS334492</name>
</gene>
<dbReference type="SUPFAM" id="SSF53448">
    <property type="entry name" value="Nucleotide-diphospho-sugar transferases"/>
    <property type="match status" value="1"/>
</dbReference>
<dbReference type="Gene3D" id="3.90.550.10">
    <property type="entry name" value="Spore Coat Polysaccharide Biosynthesis Protein SpsA, Chain A"/>
    <property type="match status" value="1"/>
</dbReference>
<evidence type="ECO:0008006" key="2">
    <source>
        <dbReference type="Google" id="ProtNLM"/>
    </source>
</evidence>
<accession>A0A382Q9M6</accession>
<evidence type="ECO:0000313" key="1">
    <source>
        <dbReference type="EMBL" id="SVC81638.1"/>
    </source>
</evidence>
<dbReference type="AlphaFoldDB" id="A0A382Q9M6"/>
<sequence>MKKINGKSVIELLIARLTKSNQLHEIIIATSDKTQNDPLVKHINSLGYICE</sequence>
<protein>
    <recommendedName>
        <fullName evidence="2">Nucleotidyl transferase domain-containing protein</fullName>
    </recommendedName>
</protein>
<dbReference type="EMBL" id="UINC01112586">
    <property type="protein sequence ID" value="SVC81638.1"/>
    <property type="molecule type" value="Genomic_DNA"/>
</dbReference>